<dbReference type="OrthoDB" id="6117306at2759"/>
<keyword evidence="2" id="KW-0732">Signal</keyword>
<dbReference type="InterPro" id="IPR051077">
    <property type="entry name" value="Ca-dependent_lectin"/>
</dbReference>
<feature type="signal peptide" evidence="2">
    <location>
        <begin position="1"/>
        <end position="21"/>
    </location>
</feature>
<dbReference type="EMBL" id="PZQS01000009">
    <property type="protein sequence ID" value="PVD25172.1"/>
    <property type="molecule type" value="Genomic_DNA"/>
</dbReference>
<feature type="chain" id="PRO_5015731617" evidence="2">
    <location>
        <begin position="22"/>
        <end position="596"/>
    </location>
</feature>
<accession>A0A2T7NVH7</accession>
<dbReference type="PANTHER" id="PTHR24024:SF18">
    <property type="entry name" value="SHORT-CHAIN COLLAGEN C4-LIKE"/>
    <property type="match status" value="1"/>
</dbReference>
<feature type="coiled-coil region" evidence="1">
    <location>
        <begin position="41"/>
        <end position="68"/>
    </location>
</feature>
<feature type="coiled-coil region" evidence="1">
    <location>
        <begin position="315"/>
        <end position="342"/>
    </location>
</feature>
<organism evidence="3 4">
    <name type="scientific">Pomacea canaliculata</name>
    <name type="common">Golden apple snail</name>
    <dbReference type="NCBI Taxonomy" id="400727"/>
    <lineage>
        <taxon>Eukaryota</taxon>
        <taxon>Metazoa</taxon>
        <taxon>Spiralia</taxon>
        <taxon>Lophotrochozoa</taxon>
        <taxon>Mollusca</taxon>
        <taxon>Gastropoda</taxon>
        <taxon>Caenogastropoda</taxon>
        <taxon>Architaenioglossa</taxon>
        <taxon>Ampullarioidea</taxon>
        <taxon>Ampullariidae</taxon>
        <taxon>Pomacea</taxon>
    </lineage>
</organism>
<keyword evidence="1" id="KW-0175">Coiled coil</keyword>
<sequence>MAVIMRVALLVILLYNVVVIASSDVNRTTEKDLLSLSSVTSDEETRRLRRLEAEVEVLRRSVTELKAAGPCAKQQSSLEADALSVAQEVRGLRHHVQSLRMHSELSAIRSELDSLRSKVPYNVTEEVRQQARVTEQPVNVSQSSTSSESSLIITLPLMPCFVTGVIGGSHYTHEGAASNALCLPLNPVFEDYVVPGSVTYVYGAEYEVNIHSSYELDSRCSVCHIPRAATIMVPATNSCHTGWMLEYSGILMAGHYSQKAATEFLCMDSALEGMTGSKDDKNGKLFYFASSSCGSLPCPPYINNKTTEQEIPLTSEEETRRVRRLEAEMEILRRSVTELKAAGPCAKQQSSLEADALSVAQEVRGLRHHVQSLRMYSELSAIRTEVRSLRSKLPDDVTEEVELLTAVPVADERPQDGICSSAPSGSVYTRWGNDQCPSDAHLVYSGVIGGSHLTHEGAASNALCLPLNPVFEDYVLPGAYTHVYGAEYEVSPLPSHDLEPKCSVCHIARAATVMVPATNSCHTGWTMEYSGILMAGHHTHKAATEFVCMDAALEGMIGTKDTRDGKVFYFTVSACGSLPCPPYVNAKVLSCVVCSK</sequence>
<evidence type="ECO:0000256" key="2">
    <source>
        <dbReference type="SAM" id="SignalP"/>
    </source>
</evidence>
<gene>
    <name evidence="3" type="ORF">C0Q70_15670</name>
</gene>
<comment type="caution">
    <text evidence="3">The sequence shown here is derived from an EMBL/GenBank/DDBJ whole genome shotgun (WGS) entry which is preliminary data.</text>
</comment>
<reference evidence="3 4" key="1">
    <citation type="submission" date="2018-04" db="EMBL/GenBank/DDBJ databases">
        <title>The genome of golden apple snail Pomacea canaliculata provides insight into stress tolerance and invasive adaptation.</title>
        <authorList>
            <person name="Liu C."/>
            <person name="Liu B."/>
            <person name="Ren Y."/>
            <person name="Zhang Y."/>
            <person name="Wang H."/>
            <person name="Li S."/>
            <person name="Jiang F."/>
            <person name="Yin L."/>
            <person name="Zhang G."/>
            <person name="Qian W."/>
            <person name="Fan W."/>
        </authorList>
    </citation>
    <scope>NUCLEOTIDE SEQUENCE [LARGE SCALE GENOMIC DNA]</scope>
    <source>
        <strain evidence="3">SZHN2017</strain>
        <tissue evidence="3">Muscle</tissue>
    </source>
</reference>
<evidence type="ECO:0000256" key="1">
    <source>
        <dbReference type="SAM" id="Coils"/>
    </source>
</evidence>
<protein>
    <submittedName>
        <fullName evidence="3">Uncharacterized protein</fullName>
    </submittedName>
</protein>
<keyword evidence="4" id="KW-1185">Reference proteome</keyword>
<dbReference type="Proteomes" id="UP000245119">
    <property type="component" value="Linkage Group LG9"/>
</dbReference>
<evidence type="ECO:0000313" key="4">
    <source>
        <dbReference type="Proteomes" id="UP000245119"/>
    </source>
</evidence>
<dbReference type="AlphaFoldDB" id="A0A2T7NVH7"/>
<name>A0A2T7NVH7_POMCA</name>
<evidence type="ECO:0000313" key="3">
    <source>
        <dbReference type="EMBL" id="PVD25172.1"/>
    </source>
</evidence>
<dbReference type="GO" id="GO:0005615">
    <property type="term" value="C:extracellular space"/>
    <property type="evidence" value="ECO:0007669"/>
    <property type="project" value="TreeGrafter"/>
</dbReference>
<dbReference type="PANTHER" id="PTHR24024">
    <property type="entry name" value="PULMONARY SURFACTANT-ASSOCIATED PROTEIN A"/>
    <property type="match status" value="1"/>
</dbReference>
<proteinExistence type="predicted"/>